<dbReference type="Pfam" id="PF13622">
    <property type="entry name" value="4HBT_3"/>
    <property type="match status" value="1"/>
</dbReference>
<evidence type="ECO:0000256" key="2">
    <source>
        <dbReference type="ARBA" id="ARBA00022801"/>
    </source>
</evidence>
<keyword evidence="6" id="KW-1185">Reference proteome</keyword>
<proteinExistence type="inferred from homology"/>
<dbReference type="CDD" id="cd03445">
    <property type="entry name" value="Thioesterase_II_repeat2"/>
    <property type="match status" value="1"/>
</dbReference>
<keyword evidence="2" id="KW-0378">Hydrolase</keyword>
<accession>A0ABP9TLU0</accession>
<dbReference type="InterPro" id="IPR042171">
    <property type="entry name" value="Acyl-CoA_hotdog"/>
</dbReference>
<feature type="domain" description="Acyl-CoA thioesterase-like N-terminal HotDog" evidence="4">
    <location>
        <begin position="32"/>
        <end position="111"/>
    </location>
</feature>
<dbReference type="PANTHER" id="PTHR11066">
    <property type="entry name" value="ACYL-COA THIOESTERASE"/>
    <property type="match status" value="1"/>
</dbReference>
<evidence type="ECO:0000259" key="3">
    <source>
        <dbReference type="Pfam" id="PF02551"/>
    </source>
</evidence>
<dbReference type="PANTHER" id="PTHR11066:SF34">
    <property type="entry name" value="ACYL-COENZYME A THIOESTERASE 8"/>
    <property type="match status" value="1"/>
</dbReference>
<dbReference type="Proteomes" id="UP001501257">
    <property type="component" value="Unassembled WGS sequence"/>
</dbReference>
<sequence length="289" mass="31838">MSSQIFLDAIKLTPCDAEVFDTAYTAIPQYVPWPKAYGGDMVAQGASAMMRSVTGDRELHSMHSYFLRPVDMNIAVRYEVELMRDGRGYSTRQVRGFQNGKAVYTGLGSFHVPENGPEQASTAPSEYLDIDPETLASAATVLASAEGPAADYWSTGRSFDMRHVPGALYLDVDGAPTAHQAVWVKAFTQLPDDAITQRAALAYVCDYTILEPLLRTQNLSWSTEGLITASLDHSMWFHRSGRVDDWVLYVQEAISSQNNRGLALGRFYTRGGQLLATVAQEGMIRPPRG</sequence>
<dbReference type="Pfam" id="PF02551">
    <property type="entry name" value="Acyl_CoA_thio"/>
    <property type="match status" value="1"/>
</dbReference>
<name>A0ABP9TLU0_9MICC</name>
<feature type="domain" description="Acyl-CoA thioesterase 2 C-terminal" evidence="3">
    <location>
        <begin position="163"/>
        <end position="283"/>
    </location>
</feature>
<dbReference type="InterPro" id="IPR049449">
    <property type="entry name" value="TesB_ACOT8-like_N"/>
</dbReference>
<dbReference type="InterPro" id="IPR003703">
    <property type="entry name" value="Acyl_CoA_thio"/>
</dbReference>
<dbReference type="SUPFAM" id="SSF54637">
    <property type="entry name" value="Thioesterase/thiol ester dehydrase-isomerase"/>
    <property type="match status" value="2"/>
</dbReference>
<reference evidence="6" key="1">
    <citation type="journal article" date="2019" name="Int. J. Syst. Evol. Microbiol.">
        <title>The Global Catalogue of Microorganisms (GCM) 10K type strain sequencing project: providing services to taxonomists for standard genome sequencing and annotation.</title>
        <authorList>
            <consortium name="The Broad Institute Genomics Platform"/>
            <consortium name="The Broad Institute Genome Sequencing Center for Infectious Disease"/>
            <person name="Wu L."/>
            <person name="Ma J."/>
        </authorList>
    </citation>
    <scope>NUCLEOTIDE SEQUENCE [LARGE SCALE GENOMIC DNA]</scope>
    <source>
        <strain evidence="6">JCM 18952</strain>
    </source>
</reference>
<dbReference type="InterPro" id="IPR029069">
    <property type="entry name" value="HotDog_dom_sf"/>
</dbReference>
<dbReference type="CDD" id="cd03444">
    <property type="entry name" value="Thioesterase_II_repeat1"/>
    <property type="match status" value="1"/>
</dbReference>
<dbReference type="InterPro" id="IPR025652">
    <property type="entry name" value="TesB_C"/>
</dbReference>
<evidence type="ECO:0000259" key="4">
    <source>
        <dbReference type="Pfam" id="PF13622"/>
    </source>
</evidence>
<comment type="caution">
    <text evidence="5">The sequence shown here is derived from an EMBL/GenBank/DDBJ whole genome shotgun (WGS) entry which is preliminary data.</text>
</comment>
<dbReference type="EMBL" id="BAABLK010000022">
    <property type="protein sequence ID" value="GAA5226692.1"/>
    <property type="molecule type" value="Genomic_DNA"/>
</dbReference>
<gene>
    <name evidence="5" type="ORF">GCM10025778_12250</name>
</gene>
<evidence type="ECO:0000256" key="1">
    <source>
        <dbReference type="ARBA" id="ARBA00006538"/>
    </source>
</evidence>
<evidence type="ECO:0000313" key="6">
    <source>
        <dbReference type="Proteomes" id="UP001501257"/>
    </source>
</evidence>
<comment type="similarity">
    <text evidence="1">Belongs to the C/M/P thioester hydrolase family.</text>
</comment>
<evidence type="ECO:0000313" key="5">
    <source>
        <dbReference type="EMBL" id="GAA5226692.1"/>
    </source>
</evidence>
<protein>
    <submittedName>
        <fullName evidence="5">Acyl-CoA thioesterase II</fullName>
    </submittedName>
</protein>
<dbReference type="Gene3D" id="2.40.160.210">
    <property type="entry name" value="Acyl-CoA thioesterase, double hotdog domain"/>
    <property type="match status" value="1"/>
</dbReference>
<organism evidence="5 6">
    <name type="scientific">Paeniglutamicibacter antarcticus</name>
    <dbReference type="NCBI Taxonomy" id="494023"/>
    <lineage>
        <taxon>Bacteria</taxon>
        <taxon>Bacillati</taxon>
        <taxon>Actinomycetota</taxon>
        <taxon>Actinomycetes</taxon>
        <taxon>Micrococcales</taxon>
        <taxon>Micrococcaceae</taxon>
        <taxon>Paeniglutamicibacter</taxon>
    </lineage>
</organism>
<dbReference type="RefSeq" id="WP_210099735.1">
    <property type="nucleotide sequence ID" value="NZ_BAABLK010000022.1"/>
</dbReference>